<dbReference type="InterPro" id="IPR011611">
    <property type="entry name" value="PfkB_dom"/>
</dbReference>
<proteinExistence type="predicted"/>
<comment type="caution">
    <text evidence="2">The sequence shown here is derived from an EMBL/GenBank/DDBJ whole genome shotgun (WGS) entry which is preliminary data.</text>
</comment>
<feature type="domain" description="Carbohydrate kinase PfkB" evidence="1">
    <location>
        <begin position="170"/>
        <end position="295"/>
    </location>
</feature>
<dbReference type="OMA" id="CCIGHIT"/>
<dbReference type="PANTHER" id="PTHR46969">
    <property type="entry name" value="BIFUNCTIONAL PROTEIN HLDE"/>
    <property type="match status" value="1"/>
</dbReference>
<sequence length="314" mass="35955">MKVILVINYIWKVKKMKNKILTIGPITKDIIKTPTQTYIQTGGASYYQMWTLYQLKKEATAIITIGICDVEMINDFPEKNNIKPIITTQTMEYTNIYNKQLERTQKAKLPNNPITPEKISEKINIKEYDTAILSPLSKNDIPPETIKYLKTNNIKIILAPQGYLRTTDDNNNIISSKWDDKEKYLENVDIIALDEDEMKTAFNIQEITDTIIKDIIQKYNLNTIIMTKAEKGSNIYTKNKKIEIPAIKTKNNIDATGLGDTYIAAYTAKLDSNNIYEAGLYASIASKFKLESKGPLKVDEKLIQKELEKRIILN</sequence>
<dbReference type="GO" id="GO:0033785">
    <property type="term" value="F:heptose 7-phosphate kinase activity"/>
    <property type="evidence" value="ECO:0007669"/>
    <property type="project" value="TreeGrafter"/>
</dbReference>
<dbReference type="GO" id="GO:0005829">
    <property type="term" value="C:cytosol"/>
    <property type="evidence" value="ECO:0007669"/>
    <property type="project" value="TreeGrafter"/>
</dbReference>
<reference evidence="2 3" key="1">
    <citation type="submission" date="2017-05" db="EMBL/GenBank/DDBJ databases">
        <title>Host range expansion of the Methanosphaera genus to humans and monogastric animals involves recent and extensive reduction in genome content.</title>
        <authorList>
            <person name="Hoedt E.C."/>
            <person name="Volmer J.G."/>
            <person name="Parks D.H."/>
            <person name="Rosewarne C.P."/>
            <person name="Denman S.E."/>
            <person name="Mcsweeney C.S."/>
            <person name="O Cuiv P."/>
            <person name="Hugenholtz P."/>
            <person name="Tyson G.W."/>
            <person name="Morrison M."/>
        </authorList>
    </citation>
    <scope>NUCLEOTIDE SEQUENCE [LARGE SCALE GENOMIC DNA]</scope>
    <source>
        <strain evidence="2 3">PA5</strain>
    </source>
</reference>
<evidence type="ECO:0000313" key="2">
    <source>
        <dbReference type="EMBL" id="RAP02680.1"/>
    </source>
</evidence>
<dbReference type="AlphaFoldDB" id="A0A328Q7H1"/>
<dbReference type="Pfam" id="PF00294">
    <property type="entry name" value="PfkB"/>
    <property type="match status" value="1"/>
</dbReference>
<dbReference type="Gene3D" id="3.40.1190.20">
    <property type="match status" value="1"/>
</dbReference>
<accession>A0A328Q7H1</accession>
<evidence type="ECO:0000259" key="1">
    <source>
        <dbReference type="Pfam" id="PF00294"/>
    </source>
</evidence>
<dbReference type="PANTHER" id="PTHR46969:SF1">
    <property type="entry name" value="BIFUNCTIONAL PROTEIN HLDE"/>
    <property type="match status" value="1"/>
</dbReference>
<organism evidence="2 3">
    <name type="scientific">Methanosphaera stadtmanae</name>
    <dbReference type="NCBI Taxonomy" id="2317"/>
    <lineage>
        <taxon>Archaea</taxon>
        <taxon>Methanobacteriati</taxon>
        <taxon>Methanobacteriota</taxon>
        <taxon>Methanomada group</taxon>
        <taxon>Methanobacteria</taxon>
        <taxon>Methanobacteriales</taxon>
        <taxon>Methanobacteriaceae</taxon>
        <taxon>Methanosphaera</taxon>
    </lineage>
</organism>
<protein>
    <recommendedName>
        <fullName evidence="1">Carbohydrate kinase PfkB domain-containing protein</fullName>
    </recommendedName>
</protein>
<name>A0A328Q7H1_9EURY</name>
<dbReference type="GO" id="GO:0033786">
    <property type="term" value="F:heptose-1-phosphate adenylyltransferase activity"/>
    <property type="evidence" value="ECO:0007669"/>
    <property type="project" value="TreeGrafter"/>
</dbReference>
<dbReference type="InterPro" id="IPR029056">
    <property type="entry name" value="Ribokinase-like"/>
</dbReference>
<gene>
    <name evidence="2" type="ORF">CA615_06265</name>
</gene>
<dbReference type="EMBL" id="NGJK01000079">
    <property type="protein sequence ID" value="RAP02680.1"/>
    <property type="molecule type" value="Genomic_DNA"/>
</dbReference>
<dbReference type="Proteomes" id="UP000248557">
    <property type="component" value="Unassembled WGS sequence"/>
</dbReference>
<dbReference type="SUPFAM" id="SSF53613">
    <property type="entry name" value="Ribokinase-like"/>
    <property type="match status" value="1"/>
</dbReference>
<evidence type="ECO:0000313" key="3">
    <source>
        <dbReference type="Proteomes" id="UP000248557"/>
    </source>
</evidence>